<protein>
    <submittedName>
        <fullName evidence="2">Uncharacterized protein</fullName>
    </submittedName>
</protein>
<accession>F4MW88</accession>
<name>F4MW88_YEREN</name>
<keyword evidence="1" id="KW-1133">Transmembrane helix</keyword>
<dbReference type="EMBL" id="FR718517">
    <property type="protein sequence ID" value="CBX70096.1"/>
    <property type="molecule type" value="Genomic_DNA"/>
</dbReference>
<reference evidence="2" key="1">
    <citation type="journal article" date="2011" name="BMC Genomics">
        <title>Shotgun sequencing of Yersinia enterocolitica strain W22703 (biotype 2, serotype O:9): genomic evidence for oscillation between invertebrates and mammals.</title>
        <authorList>
            <person name="Fuchs T.M."/>
            <person name="Brandt K."/>
            <person name="Starke M."/>
            <person name="Rattei T."/>
        </authorList>
    </citation>
    <scope>NUCLEOTIDE SEQUENCE</scope>
</reference>
<evidence type="ECO:0000313" key="2">
    <source>
        <dbReference type="EMBL" id="CBX70096.1"/>
    </source>
</evidence>
<proteinExistence type="predicted"/>
<sequence length="45" mass="4533">MITPSTSSLGTSPANPRGEMLNSIAAVLLGIALPTSNPLINISLV</sequence>
<keyword evidence="1" id="KW-0472">Membrane</keyword>
<feature type="transmembrane region" description="Helical" evidence="1">
    <location>
        <begin position="20"/>
        <end position="40"/>
    </location>
</feature>
<dbReference type="AlphaFoldDB" id="F4MW88"/>
<organism evidence="2">
    <name type="scientific">Yersinia enterocolitica W22703</name>
    <dbReference type="NCBI Taxonomy" id="913028"/>
    <lineage>
        <taxon>Bacteria</taxon>
        <taxon>Pseudomonadati</taxon>
        <taxon>Pseudomonadota</taxon>
        <taxon>Gammaproteobacteria</taxon>
        <taxon>Enterobacterales</taxon>
        <taxon>Yersiniaceae</taxon>
        <taxon>Yersinia</taxon>
    </lineage>
</organism>
<keyword evidence="1" id="KW-0812">Transmembrane</keyword>
<evidence type="ECO:0000256" key="1">
    <source>
        <dbReference type="SAM" id="Phobius"/>
    </source>
</evidence>
<gene>
    <name evidence="2" type="ORF">YEW_HV34630</name>
</gene>